<evidence type="ECO:0000256" key="2">
    <source>
        <dbReference type="ARBA" id="ARBA00005369"/>
    </source>
</evidence>
<evidence type="ECO:0000256" key="11">
    <source>
        <dbReference type="ARBA" id="ARBA00031350"/>
    </source>
</evidence>
<dbReference type="OrthoDB" id="3501659at2"/>
<keyword evidence="8" id="KW-0949">S-adenosyl-L-methionine</keyword>
<dbReference type="EMBL" id="SMJZ01000286">
    <property type="protein sequence ID" value="TDB96632.1"/>
    <property type="molecule type" value="Genomic_DNA"/>
</dbReference>
<evidence type="ECO:0000256" key="3">
    <source>
        <dbReference type="ARBA" id="ARBA00011890"/>
    </source>
</evidence>
<evidence type="ECO:0000256" key="10">
    <source>
        <dbReference type="ARBA" id="ARBA00031323"/>
    </source>
</evidence>
<dbReference type="InterPro" id="IPR000682">
    <property type="entry name" value="PCMT"/>
</dbReference>
<evidence type="ECO:0000256" key="12">
    <source>
        <dbReference type="SAM" id="MobiDB-lite"/>
    </source>
</evidence>
<evidence type="ECO:0000313" key="14">
    <source>
        <dbReference type="Proteomes" id="UP000295157"/>
    </source>
</evidence>
<dbReference type="EC" id="2.1.1.77" evidence="3"/>
<reference evidence="13 14" key="1">
    <citation type="submission" date="2019-02" db="EMBL/GenBank/DDBJ databases">
        <title>Draft genome sequences of novel Actinobacteria.</title>
        <authorList>
            <person name="Sahin N."/>
            <person name="Ay H."/>
            <person name="Saygin H."/>
        </authorList>
    </citation>
    <scope>NUCLEOTIDE SEQUENCE [LARGE SCALE GENOMIC DNA]</scope>
    <source>
        <strain evidence="13 14">KC201</strain>
    </source>
</reference>
<organism evidence="13 14">
    <name type="scientific">Nonomuraea longispora</name>
    <dbReference type="NCBI Taxonomy" id="1848320"/>
    <lineage>
        <taxon>Bacteria</taxon>
        <taxon>Bacillati</taxon>
        <taxon>Actinomycetota</taxon>
        <taxon>Actinomycetes</taxon>
        <taxon>Streptosporangiales</taxon>
        <taxon>Streptosporangiaceae</taxon>
        <taxon>Nonomuraea</taxon>
    </lineage>
</organism>
<evidence type="ECO:0000313" key="13">
    <source>
        <dbReference type="EMBL" id="TDB96632.1"/>
    </source>
</evidence>
<dbReference type="InterPro" id="IPR029063">
    <property type="entry name" value="SAM-dependent_MTases_sf"/>
</dbReference>
<proteinExistence type="inferred from homology"/>
<sequence length="384" mass="41083">MTADVAGKIEALADAVSAIVPCGPRVRAALHAVPRHEFVPAVGLAFFGDGDVRVIDRETDPATWWDAVYGDTSIVTQLDDGATDLTSGGGDYTSSASAPSTVASLLHLLDVEPGHRVMEVGTGTGWTACLLSHLVGEQGSVTSVEVDPQVAHQAARSVRTVGARPLLLAGDGAAGHRQAAPYDRVHVTCGVRDVPYAWIEQCRPGAVIVVPYCPGFGEGHELRLTVTPDGAAHGRFAGYADYMMMRSQRDPADRPPRGSEARRRSTTGIDPRTIAFAPAGADLAIAALTGLTSEGGADRDEDGELYRLWLSDPADPYAWGTVKWRPGSTEYEVHQVGERPLWDEVTAAYFRWVGWGGPGRDRFGMTVTQGGQYVWLDRPERGLP</sequence>
<evidence type="ECO:0000256" key="7">
    <source>
        <dbReference type="ARBA" id="ARBA00022679"/>
    </source>
</evidence>
<feature type="region of interest" description="Disordered" evidence="12">
    <location>
        <begin position="248"/>
        <end position="268"/>
    </location>
</feature>
<dbReference type="PANTHER" id="PTHR11579">
    <property type="entry name" value="PROTEIN-L-ISOASPARTATE O-METHYLTRANSFERASE"/>
    <property type="match status" value="1"/>
</dbReference>
<dbReference type="Gene3D" id="3.40.50.150">
    <property type="entry name" value="Vaccinia Virus protein VP39"/>
    <property type="match status" value="1"/>
</dbReference>
<evidence type="ECO:0000256" key="9">
    <source>
        <dbReference type="ARBA" id="ARBA00030757"/>
    </source>
</evidence>
<dbReference type="CDD" id="cd02440">
    <property type="entry name" value="AdoMet_MTases"/>
    <property type="match status" value="1"/>
</dbReference>
<keyword evidence="5" id="KW-0963">Cytoplasm</keyword>
<dbReference type="Pfam" id="PF01135">
    <property type="entry name" value="PCMT"/>
    <property type="match status" value="1"/>
</dbReference>
<comment type="subcellular location">
    <subcellularLocation>
        <location evidence="1">Cytoplasm</location>
    </subcellularLocation>
</comment>
<dbReference type="GO" id="GO:0032259">
    <property type="term" value="P:methylation"/>
    <property type="evidence" value="ECO:0007669"/>
    <property type="project" value="UniProtKB-KW"/>
</dbReference>
<name>A0A4R4MQH7_9ACTN</name>
<keyword evidence="7 13" id="KW-0808">Transferase</keyword>
<dbReference type="AlphaFoldDB" id="A0A4R4MQH7"/>
<dbReference type="GO" id="GO:0005737">
    <property type="term" value="C:cytoplasm"/>
    <property type="evidence" value="ECO:0007669"/>
    <property type="project" value="UniProtKB-SubCell"/>
</dbReference>
<dbReference type="RefSeq" id="WP_132341195.1">
    <property type="nucleotide sequence ID" value="NZ_SMJZ01000286.1"/>
</dbReference>
<evidence type="ECO:0000256" key="1">
    <source>
        <dbReference type="ARBA" id="ARBA00004496"/>
    </source>
</evidence>
<keyword evidence="6 13" id="KW-0489">Methyltransferase</keyword>
<comment type="caution">
    <text evidence="13">The sequence shown here is derived from an EMBL/GenBank/DDBJ whole genome shotgun (WGS) entry which is preliminary data.</text>
</comment>
<evidence type="ECO:0000256" key="6">
    <source>
        <dbReference type="ARBA" id="ARBA00022603"/>
    </source>
</evidence>
<feature type="compositionally biased region" description="Basic and acidic residues" evidence="12">
    <location>
        <begin position="248"/>
        <end position="263"/>
    </location>
</feature>
<dbReference type="Proteomes" id="UP000295157">
    <property type="component" value="Unassembled WGS sequence"/>
</dbReference>
<evidence type="ECO:0000256" key="8">
    <source>
        <dbReference type="ARBA" id="ARBA00022691"/>
    </source>
</evidence>
<comment type="similarity">
    <text evidence="2">Belongs to the methyltransferase superfamily. L-isoaspartyl/D-aspartyl protein methyltransferase family.</text>
</comment>
<dbReference type="GO" id="GO:0004719">
    <property type="term" value="F:protein-L-isoaspartate (D-aspartate) O-methyltransferase activity"/>
    <property type="evidence" value="ECO:0007669"/>
    <property type="project" value="UniProtKB-EC"/>
</dbReference>
<evidence type="ECO:0000256" key="5">
    <source>
        <dbReference type="ARBA" id="ARBA00022490"/>
    </source>
</evidence>
<accession>A0A4R4MQH7</accession>
<protein>
    <recommendedName>
        <fullName evidence="4">Protein-L-isoaspartate O-methyltransferase</fullName>
        <ecNumber evidence="3">2.1.1.77</ecNumber>
    </recommendedName>
    <alternativeName>
        <fullName evidence="11">L-isoaspartyl protein carboxyl methyltransferase</fullName>
    </alternativeName>
    <alternativeName>
        <fullName evidence="9">Protein L-isoaspartyl methyltransferase</fullName>
    </alternativeName>
    <alternativeName>
        <fullName evidence="10">Protein-beta-aspartate methyltransferase</fullName>
    </alternativeName>
</protein>
<dbReference type="SUPFAM" id="SSF53335">
    <property type="entry name" value="S-adenosyl-L-methionine-dependent methyltransferases"/>
    <property type="match status" value="1"/>
</dbReference>
<dbReference type="PANTHER" id="PTHR11579:SF0">
    <property type="entry name" value="PROTEIN-L-ISOASPARTATE(D-ASPARTATE) O-METHYLTRANSFERASE"/>
    <property type="match status" value="1"/>
</dbReference>
<gene>
    <name evidence="13" type="ORF">E1267_40785</name>
</gene>
<evidence type="ECO:0000256" key="4">
    <source>
        <dbReference type="ARBA" id="ARBA00013346"/>
    </source>
</evidence>
<keyword evidence="14" id="KW-1185">Reference proteome</keyword>